<sequence>MAFLPGKRRVRSYAAVGSTPATGKLRRALVSYPRSAPARVPALGQPADLCDVINRPGGRSPY</sequence>
<keyword evidence="2" id="KW-1185">Reference proteome</keyword>
<gene>
    <name evidence="1" type="ORF">GCM10009741_09580</name>
</gene>
<accession>A0ABP4KZZ1</accession>
<comment type="caution">
    <text evidence="1">The sequence shown here is derived from an EMBL/GenBank/DDBJ whole genome shotgun (WGS) entry which is preliminary data.</text>
</comment>
<dbReference type="EMBL" id="BAAANC010000001">
    <property type="protein sequence ID" value="GAA1513606.1"/>
    <property type="molecule type" value="Genomic_DNA"/>
</dbReference>
<reference evidence="2" key="1">
    <citation type="journal article" date="2019" name="Int. J. Syst. Evol. Microbiol.">
        <title>The Global Catalogue of Microorganisms (GCM) 10K type strain sequencing project: providing services to taxonomists for standard genome sequencing and annotation.</title>
        <authorList>
            <consortium name="The Broad Institute Genomics Platform"/>
            <consortium name="The Broad Institute Genome Sequencing Center for Infectious Disease"/>
            <person name="Wu L."/>
            <person name="Ma J."/>
        </authorList>
    </citation>
    <scope>NUCLEOTIDE SEQUENCE [LARGE SCALE GENOMIC DNA]</scope>
    <source>
        <strain evidence="2">JCM 14303</strain>
    </source>
</reference>
<proteinExistence type="predicted"/>
<evidence type="ECO:0000313" key="1">
    <source>
        <dbReference type="EMBL" id="GAA1513606.1"/>
    </source>
</evidence>
<dbReference type="Proteomes" id="UP001500363">
    <property type="component" value="Unassembled WGS sequence"/>
</dbReference>
<name>A0ABP4KZZ1_9ACTN</name>
<protein>
    <submittedName>
        <fullName evidence="1">Uncharacterized protein</fullName>
    </submittedName>
</protein>
<organism evidence="1 2">
    <name type="scientific">Kribbella lupini</name>
    <dbReference type="NCBI Taxonomy" id="291602"/>
    <lineage>
        <taxon>Bacteria</taxon>
        <taxon>Bacillati</taxon>
        <taxon>Actinomycetota</taxon>
        <taxon>Actinomycetes</taxon>
        <taxon>Propionibacteriales</taxon>
        <taxon>Kribbellaceae</taxon>
        <taxon>Kribbella</taxon>
    </lineage>
</organism>
<evidence type="ECO:0000313" key="2">
    <source>
        <dbReference type="Proteomes" id="UP001500363"/>
    </source>
</evidence>